<proteinExistence type="predicted"/>
<feature type="region of interest" description="Disordered" evidence="1">
    <location>
        <begin position="295"/>
        <end position="328"/>
    </location>
</feature>
<evidence type="ECO:0000313" key="2">
    <source>
        <dbReference type="EMBL" id="MFC7343055.1"/>
    </source>
</evidence>
<protein>
    <recommendedName>
        <fullName evidence="4">Guanylate cyclase domain-containing protein</fullName>
    </recommendedName>
</protein>
<evidence type="ECO:0000313" key="3">
    <source>
        <dbReference type="Proteomes" id="UP001596504"/>
    </source>
</evidence>
<feature type="region of interest" description="Disordered" evidence="1">
    <location>
        <begin position="1"/>
        <end position="20"/>
    </location>
</feature>
<evidence type="ECO:0008006" key="4">
    <source>
        <dbReference type="Google" id="ProtNLM"/>
    </source>
</evidence>
<organism evidence="2 3">
    <name type="scientific">Saccharopolyspora griseoalba</name>
    <dbReference type="NCBI Taxonomy" id="1431848"/>
    <lineage>
        <taxon>Bacteria</taxon>
        <taxon>Bacillati</taxon>
        <taxon>Actinomycetota</taxon>
        <taxon>Actinomycetes</taxon>
        <taxon>Pseudonocardiales</taxon>
        <taxon>Pseudonocardiaceae</taxon>
        <taxon>Saccharopolyspora</taxon>
    </lineage>
</organism>
<reference evidence="3" key="1">
    <citation type="journal article" date="2019" name="Int. J. Syst. Evol. Microbiol.">
        <title>The Global Catalogue of Microorganisms (GCM) 10K type strain sequencing project: providing services to taxonomists for standard genome sequencing and annotation.</title>
        <authorList>
            <consortium name="The Broad Institute Genomics Platform"/>
            <consortium name="The Broad Institute Genome Sequencing Center for Infectious Disease"/>
            <person name="Wu L."/>
            <person name="Ma J."/>
        </authorList>
    </citation>
    <scope>NUCLEOTIDE SEQUENCE [LARGE SCALE GENOMIC DNA]</scope>
    <source>
        <strain evidence="3">WLHS5</strain>
    </source>
</reference>
<comment type="caution">
    <text evidence="2">The sequence shown here is derived from an EMBL/GenBank/DDBJ whole genome shotgun (WGS) entry which is preliminary data.</text>
</comment>
<dbReference type="Proteomes" id="UP001596504">
    <property type="component" value="Unassembled WGS sequence"/>
</dbReference>
<gene>
    <name evidence="2" type="ORF">ACFQRI_16750</name>
</gene>
<accession>A0ABW2LNH0</accession>
<feature type="region of interest" description="Disordered" evidence="1">
    <location>
        <begin position="250"/>
        <end position="272"/>
    </location>
</feature>
<evidence type="ECO:0000256" key="1">
    <source>
        <dbReference type="SAM" id="MobiDB-lite"/>
    </source>
</evidence>
<name>A0ABW2LNH0_9PSEU</name>
<keyword evidence="3" id="KW-1185">Reference proteome</keyword>
<dbReference type="EMBL" id="JBHTCJ010000008">
    <property type="protein sequence ID" value="MFC7343055.1"/>
    <property type="molecule type" value="Genomic_DNA"/>
</dbReference>
<dbReference type="RefSeq" id="WP_380669579.1">
    <property type="nucleotide sequence ID" value="NZ_JBHTCJ010000008.1"/>
</dbReference>
<sequence>MHITVELSGRGQLPSSNSANLRGDVNIQEGVVPMRAPSHQPTELPPYRAVLVVDVKDFSGRKTRDHEEITRQIPIILENAFTRCGHGCLWDSGFGGSTGDGYFRILEPSCLPYLLNPFLMALQDELDDQNSMQPPQHGNLRMRVVLAVGPITDSGEAVLGDGNGATRIEAHRMLDSEPVRDILARSSDATRVAAIVSPRVFEDAVISGYAAEDPSLYVPVDVEVKTFAGSAYLRVPTPSGDLLREGIKSSVGMAGGTREEEPLETRSESDPDGMMAEVMGIGNMYGNVGQFASGSGPAHFHAAGETSGRSRNAAARAKRQRDEVDDVD</sequence>
<feature type="compositionally biased region" description="Basic and acidic residues" evidence="1">
    <location>
        <begin position="257"/>
        <end position="269"/>
    </location>
</feature>